<dbReference type="PANTHER" id="PTHR46068">
    <property type="entry name" value="PROTEIN CBG27172"/>
    <property type="match status" value="1"/>
</dbReference>
<dbReference type="Proteomes" id="UP000887575">
    <property type="component" value="Unassembled WGS sequence"/>
</dbReference>
<feature type="domain" description="Tc1-like transposase DDE" evidence="1">
    <location>
        <begin position="53"/>
        <end position="185"/>
    </location>
</feature>
<dbReference type="GO" id="GO:0003676">
    <property type="term" value="F:nucleic acid binding"/>
    <property type="evidence" value="ECO:0007669"/>
    <property type="project" value="InterPro"/>
</dbReference>
<evidence type="ECO:0000259" key="1">
    <source>
        <dbReference type="Pfam" id="PF13358"/>
    </source>
</evidence>
<dbReference type="PANTHER" id="PTHR46068:SF1">
    <property type="entry name" value="TRANSPOSASE IS30-LIKE HTH DOMAIN-CONTAINING PROTEIN"/>
    <property type="match status" value="1"/>
</dbReference>
<name>A0AAF3ESM3_9BILA</name>
<organism evidence="2 3">
    <name type="scientific">Mesorhabditis belari</name>
    <dbReference type="NCBI Taxonomy" id="2138241"/>
    <lineage>
        <taxon>Eukaryota</taxon>
        <taxon>Metazoa</taxon>
        <taxon>Ecdysozoa</taxon>
        <taxon>Nematoda</taxon>
        <taxon>Chromadorea</taxon>
        <taxon>Rhabditida</taxon>
        <taxon>Rhabditina</taxon>
        <taxon>Rhabditomorpha</taxon>
        <taxon>Rhabditoidea</taxon>
        <taxon>Rhabditidae</taxon>
        <taxon>Mesorhabditinae</taxon>
        <taxon>Mesorhabditis</taxon>
    </lineage>
</organism>
<proteinExistence type="predicted"/>
<keyword evidence="2" id="KW-1185">Reference proteome</keyword>
<protein>
    <recommendedName>
        <fullName evidence="1">Tc1-like transposase DDE domain-containing protein</fullName>
    </recommendedName>
</protein>
<dbReference type="InterPro" id="IPR038717">
    <property type="entry name" value="Tc1-like_DDE_dom"/>
</dbReference>
<dbReference type="AlphaFoldDB" id="A0AAF3ESM3"/>
<evidence type="ECO:0000313" key="3">
    <source>
        <dbReference type="WBParaSite" id="MBELARI_LOCUS16622"/>
    </source>
</evidence>
<sequence length="224" mass="25548">MTYVILKKCKVLLRRLKGGTHRRVLWSDEAPFTIEQEFNKQNNRILTKDVATANSQGRIVQKSAHPKSLMVWAGVTADGKTPLVFVQPGVKIDQNYYEKEILMRHMKPWADNHFSGAPWIFQQDSAPAHRAKKTMEWFAKQNVDFITPEEWPANSPDINPMDFAIWGILKAKVSSAPHANLDDLKATLIKEWAKIPVETLRAAVDDVPKRLRACMKEKGGNFEI</sequence>
<dbReference type="Gene3D" id="3.30.420.10">
    <property type="entry name" value="Ribonuclease H-like superfamily/Ribonuclease H"/>
    <property type="match status" value="1"/>
</dbReference>
<dbReference type="InterPro" id="IPR036397">
    <property type="entry name" value="RNaseH_sf"/>
</dbReference>
<evidence type="ECO:0000313" key="2">
    <source>
        <dbReference type="Proteomes" id="UP000887575"/>
    </source>
</evidence>
<accession>A0AAF3ESM3</accession>
<reference evidence="3" key="1">
    <citation type="submission" date="2024-02" db="UniProtKB">
        <authorList>
            <consortium name="WormBaseParasite"/>
        </authorList>
    </citation>
    <scope>IDENTIFICATION</scope>
</reference>
<dbReference type="Pfam" id="PF13358">
    <property type="entry name" value="DDE_3"/>
    <property type="match status" value="1"/>
</dbReference>
<dbReference type="WBParaSite" id="MBELARI_LOCUS16622">
    <property type="protein sequence ID" value="MBELARI_LOCUS16622"/>
    <property type="gene ID" value="MBELARI_LOCUS16622"/>
</dbReference>